<dbReference type="InterPro" id="IPR036865">
    <property type="entry name" value="CRAL-TRIO_dom_sf"/>
</dbReference>
<keyword evidence="3" id="KW-1185">Reference proteome</keyword>
<dbReference type="SMART" id="SM00516">
    <property type="entry name" value="SEC14"/>
    <property type="match status" value="1"/>
</dbReference>
<dbReference type="AlphaFoldDB" id="A0AAV4RLA0"/>
<gene>
    <name evidence="2" type="primary">Rlbp1</name>
    <name evidence="2" type="ORF">CDAR_164721</name>
</gene>
<dbReference type="CDD" id="cd00170">
    <property type="entry name" value="SEC14"/>
    <property type="match status" value="1"/>
</dbReference>
<dbReference type="PRINTS" id="PR00180">
    <property type="entry name" value="CRETINALDHBP"/>
</dbReference>
<comment type="caution">
    <text evidence="2">The sequence shown here is derived from an EMBL/GenBank/DDBJ whole genome shotgun (WGS) entry which is preliminary data.</text>
</comment>
<dbReference type="PANTHER" id="PTHR10174">
    <property type="entry name" value="ALPHA-TOCOPHEROL TRANSFER PROTEIN-RELATED"/>
    <property type="match status" value="1"/>
</dbReference>
<organism evidence="2 3">
    <name type="scientific">Caerostris darwini</name>
    <dbReference type="NCBI Taxonomy" id="1538125"/>
    <lineage>
        <taxon>Eukaryota</taxon>
        <taxon>Metazoa</taxon>
        <taxon>Ecdysozoa</taxon>
        <taxon>Arthropoda</taxon>
        <taxon>Chelicerata</taxon>
        <taxon>Arachnida</taxon>
        <taxon>Araneae</taxon>
        <taxon>Araneomorphae</taxon>
        <taxon>Entelegynae</taxon>
        <taxon>Araneoidea</taxon>
        <taxon>Araneidae</taxon>
        <taxon>Caerostris</taxon>
    </lineage>
</organism>
<dbReference type="InterPro" id="IPR001251">
    <property type="entry name" value="CRAL-TRIO_dom"/>
</dbReference>
<evidence type="ECO:0000313" key="3">
    <source>
        <dbReference type="Proteomes" id="UP001054837"/>
    </source>
</evidence>
<name>A0AAV4RLA0_9ARAC</name>
<dbReference type="GO" id="GO:1902936">
    <property type="term" value="F:phosphatidylinositol bisphosphate binding"/>
    <property type="evidence" value="ECO:0007669"/>
    <property type="project" value="TreeGrafter"/>
</dbReference>
<dbReference type="GO" id="GO:0016020">
    <property type="term" value="C:membrane"/>
    <property type="evidence" value="ECO:0007669"/>
    <property type="project" value="TreeGrafter"/>
</dbReference>
<dbReference type="SUPFAM" id="SSF46938">
    <property type="entry name" value="CRAL/TRIO N-terminal domain"/>
    <property type="match status" value="1"/>
</dbReference>
<dbReference type="Proteomes" id="UP001054837">
    <property type="component" value="Unassembled WGS sequence"/>
</dbReference>
<feature type="domain" description="CRAL-TRIO" evidence="1">
    <location>
        <begin position="119"/>
        <end position="284"/>
    </location>
</feature>
<evidence type="ECO:0000259" key="1">
    <source>
        <dbReference type="PROSITE" id="PS50191"/>
    </source>
</evidence>
<dbReference type="SUPFAM" id="SSF52087">
    <property type="entry name" value="CRAL/TRIO domain"/>
    <property type="match status" value="1"/>
</dbReference>
<dbReference type="SMART" id="SM01100">
    <property type="entry name" value="CRAL_TRIO_N"/>
    <property type="match status" value="1"/>
</dbReference>
<reference evidence="2 3" key="1">
    <citation type="submission" date="2021-06" db="EMBL/GenBank/DDBJ databases">
        <title>Caerostris darwini draft genome.</title>
        <authorList>
            <person name="Kono N."/>
            <person name="Arakawa K."/>
        </authorList>
    </citation>
    <scope>NUCLEOTIDE SEQUENCE [LARGE SCALE GENOMIC DNA]</scope>
</reference>
<dbReference type="InterPro" id="IPR011074">
    <property type="entry name" value="CRAL/TRIO_N_dom"/>
</dbReference>
<dbReference type="Pfam" id="PF00650">
    <property type="entry name" value="CRAL_TRIO"/>
    <property type="match status" value="1"/>
</dbReference>
<dbReference type="EMBL" id="BPLQ01006280">
    <property type="protein sequence ID" value="GIY21272.1"/>
    <property type="molecule type" value="Genomic_DNA"/>
</dbReference>
<accession>A0AAV4RLA0</accession>
<proteinExistence type="predicted"/>
<dbReference type="Pfam" id="PF03765">
    <property type="entry name" value="CRAL_TRIO_N"/>
    <property type="match status" value="1"/>
</dbReference>
<evidence type="ECO:0000313" key="2">
    <source>
        <dbReference type="EMBL" id="GIY21272.1"/>
    </source>
</evidence>
<dbReference type="PANTHER" id="PTHR10174:SF130">
    <property type="entry name" value="ALPHA-TOCOPHEROL TRANSFER PROTEIN-LIKE"/>
    <property type="match status" value="1"/>
</dbReference>
<dbReference type="PROSITE" id="PS50191">
    <property type="entry name" value="CRAL_TRIO"/>
    <property type="match status" value="1"/>
</dbReference>
<dbReference type="Gene3D" id="1.10.8.20">
    <property type="entry name" value="N-terminal domain of phosphatidylinositol transfer protein sec14p"/>
    <property type="match status" value="1"/>
</dbReference>
<sequence length="309" mass="36291">MKPFVYTYIDLFFPKTMTSKYEEVMKSKNFLPFNINELPPKLIKKAKDELKETDEIRGPALEHMRKMALKEKKLKCPTEDEYLIQFLRARKFDVKRAFSLLQNKFQVKKSYPDVFDGVDMDELRKCFAQGIAYCLPYRDEDGCVVLVLHLSKWNPDEFDICIVLCMLTALVTRVVDDPASQICGIRILVDVRGFSLKQMRCVTPRYIHLLSRALRNCLPARFKGIHIYNETTIFQYIWSILKLFLTDKIKNRVHFHGDSQKNLHKFIPKDILSAEYGGDNTNYNGAEWSQVEMEKFYAKFQIMLNSGYE</sequence>
<protein>
    <submittedName>
        <fullName evidence="2">Retinaldehyde-binding protein 1</fullName>
    </submittedName>
</protein>
<dbReference type="Gene3D" id="3.40.525.10">
    <property type="entry name" value="CRAL-TRIO lipid binding domain"/>
    <property type="match status" value="1"/>
</dbReference>
<dbReference type="InterPro" id="IPR036273">
    <property type="entry name" value="CRAL/TRIO_N_dom_sf"/>
</dbReference>